<dbReference type="InterPro" id="IPR004127">
    <property type="entry name" value="Prefoldin_subunit_alpha"/>
</dbReference>
<keyword evidence="3" id="KW-0143">Chaperone</keyword>
<accession>A0A8H8UQK9</accession>
<evidence type="ECO:0008006" key="8">
    <source>
        <dbReference type="Google" id="ProtNLM"/>
    </source>
</evidence>
<feature type="region of interest" description="Disordered" evidence="5">
    <location>
        <begin position="1"/>
        <end position="329"/>
    </location>
</feature>
<dbReference type="OrthoDB" id="6375174at2759"/>
<name>A0A8H8UQK9_ORBOL</name>
<feature type="coiled-coil region" evidence="4">
    <location>
        <begin position="663"/>
        <end position="697"/>
    </location>
</feature>
<evidence type="ECO:0000256" key="3">
    <source>
        <dbReference type="ARBA" id="ARBA00023186"/>
    </source>
</evidence>
<feature type="compositionally biased region" description="Low complexity" evidence="5">
    <location>
        <begin position="418"/>
        <end position="430"/>
    </location>
</feature>
<feature type="compositionally biased region" description="Acidic residues" evidence="5">
    <location>
        <begin position="164"/>
        <end position="176"/>
    </location>
</feature>
<comment type="subunit">
    <text evidence="2">Heterohexamer of two PFD-alpha type and four PFD-beta type subunits.</text>
</comment>
<feature type="compositionally biased region" description="Acidic residues" evidence="5">
    <location>
        <begin position="60"/>
        <end position="76"/>
    </location>
</feature>
<dbReference type="Proteomes" id="UP000614610">
    <property type="component" value="Unassembled WGS sequence"/>
</dbReference>
<evidence type="ECO:0000256" key="2">
    <source>
        <dbReference type="ARBA" id="ARBA00011695"/>
    </source>
</evidence>
<dbReference type="GO" id="GO:0007017">
    <property type="term" value="P:microtubule-based process"/>
    <property type="evidence" value="ECO:0007669"/>
    <property type="project" value="TreeGrafter"/>
</dbReference>
<comment type="similarity">
    <text evidence="1">Belongs to the prefoldin subunit alpha family.</text>
</comment>
<feature type="compositionally biased region" description="Low complexity" evidence="5">
    <location>
        <begin position="9"/>
        <end position="45"/>
    </location>
</feature>
<feature type="compositionally biased region" description="Low complexity" evidence="5">
    <location>
        <begin position="206"/>
        <end position="219"/>
    </location>
</feature>
<feature type="compositionally biased region" description="Basic residues" evidence="5">
    <location>
        <begin position="525"/>
        <end position="535"/>
    </location>
</feature>
<evidence type="ECO:0000313" key="6">
    <source>
        <dbReference type="EMBL" id="KAF3196884.1"/>
    </source>
</evidence>
<feature type="compositionally biased region" description="Low complexity" evidence="5">
    <location>
        <begin position="177"/>
        <end position="193"/>
    </location>
</feature>
<dbReference type="GO" id="GO:0006457">
    <property type="term" value="P:protein folding"/>
    <property type="evidence" value="ECO:0007669"/>
    <property type="project" value="InterPro"/>
</dbReference>
<feature type="compositionally biased region" description="Basic and acidic residues" evidence="5">
    <location>
        <begin position="408"/>
        <end position="417"/>
    </location>
</feature>
<dbReference type="GO" id="GO:0007021">
    <property type="term" value="P:tubulin complex assembly"/>
    <property type="evidence" value="ECO:0007669"/>
    <property type="project" value="TreeGrafter"/>
</dbReference>
<proteinExistence type="inferred from homology"/>
<dbReference type="SUPFAM" id="SSF46579">
    <property type="entry name" value="Prefoldin"/>
    <property type="match status" value="1"/>
</dbReference>
<dbReference type="GO" id="GO:0015631">
    <property type="term" value="F:tubulin binding"/>
    <property type="evidence" value="ECO:0007669"/>
    <property type="project" value="TreeGrafter"/>
</dbReference>
<dbReference type="CDD" id="cd23156">
    <property type="entry name" value="Prefoldin_3"/>
    <property type="match status" value="1"/>
</dbReference>
<dbReference type="Pfam" id="PF02996">
    <property type="entry name" value="Prefoldin"/>
    <property type="match status" value="1"/>
</dbReference>
<organism evidence="6 7">
    <name type="scientific">Orbilia oligospora</name>
    <name type="common">Nematode-trapping fungus</name>
    <name type="synonym">Arthrobotrys oligospora</name>
    <dbReference type="NCBI Taxonomy" id="2813651"/>
    <lineage>
        <taxon>Eukaryota</taxon>
        <taxon>Fungi</taxon>
        <taxon>Dikarya</taxon>
        <taxon>Ascomycota</taxon>
        <taxon>Pezizomycotina</taxon>
        <taxon>Orbiliomycetes</taxon>
        <taxon>Orbiliales</taxon>
        <taxon>Orbiliaceae</taxon>
        <taxon>Orbilia</taxon>
    </lineage>
</organism>
<dbReference type="EMBL" id="WIWT01000190">
    <property type="protein sequence ID" value="KAF3196884.1"/>
    <property type="molecule type" value="Genomic_DNA"/>
</dbReference>
<evidence type="ECO:0000256" key="1">
    <source>
        <dbReference type="ARBA" id="ARBA00010048"/>
    </source>
</evidence>
<feature type="region of interest" description="Disordered" evidence="5">
    <location>
        <begin position="495"/>
        <end position="552"/>
    </location>
</feature>
<sequence length="719" mass="79393">MGLHMLCVPFSSSSPPSSSSSLFSSSPPSSSSSLSLSSLSSKPSSRFPRHPINSNPNSELDLDSDSYSDSYSDSDPDSIKPPATMANKRKKKSDNSGDEGDKSDASERRGRRTRWWSLRSRSGPGGGSEAELGEGRPRPRLRSPPPPQPEEHNTQHQQHTHQEDSDDDDDDQDDPNIDPTTATNTISNTNIPTTAPPPPPPPPPTTTTTTRSTRSTSTSQLPPSDIYSHSLIAPPRPRQTVNRKFWDIIHRRQSSKRTSRSSPPPHTANDHEDPEYRSFDAAKTVRPPPRVVEYLPKPSERAAKFGTPPSILKESGGPRRLDFPLPAPTEAERNWRHTISRIPGAVAGAVLKERASVDFDKKSRVHGYFQSDPIYLTENTTPERRPSPPPIEHSLSEYLDSLGPSDQAKAKSNKDDNNNNNNNNNKDNQNPQLNYSSLFDEFQGENLPAAAPGTPRRRRSVVFVEPEVPLNRRSLRPRPSSGPATAATAATTALAQIKAQQQQASSSSRGNPGSSSSSSGNKKSTPSKKGSKGKKGPKDTKTNPRGIPEAPFIENVEDFVTSKQEIEPAIRKFSEMIAKYTYMMESNARRAAGLKDKIPDIKKTLQMVQFLETKNKKGDEEPISTMFELSDTLYAKASVTPPSEVYLWLGANVMLAYPNEEAIAMLKQKLSAAQESLRNCEEDIDFLRQQITTLEVNTSRMYNWNISLQRKEKEKGGTK</sequence>
<dbReference type="Gene3D" id="1.10.287.370">
    <property type="match status" value="1"/>
</dbReference>
<evidence type="ECO:0000256" key="5">
    <source>
        <dbReference type="SAM" id="MobiDB-lite"/>
    </source>
</evidence>
<dbReference type="GO" id="GO:0016272">
    <property type="term" value="C:prefoldin complex"/>
    <property type="evidence" value="ECO:0007669"/>
    <property type="project" value="InterPro"/>
</dbReference>
<gene>
    <name evidence="6" type="ORF">TWF679_004021</name>
</gene>
<keyword evidence="4" id="KW-0175">Coiled coil</keyword>
<comment type="caution">
    <text evidence="6">The sequence shown here is derived from an EMBL/GenBank/DDBJ whole genome shotgun (WGS) entry which is preliminary data.</text>
</comment>
<dbReference type="InterPro" id="IPR016655">
    <property type="entry name" value="PFD3"/>
</dbReference>
<feature type="compositionally biased region" description="Basic and acidic residues" evidence="5">
    <location>
        <begin position="93"/>
        <end position="108"/>
    </location>
</feature>
<feature type="compositionally biased region" description="Low complexity" evidence="5">
    <location>
        <begin position="495"/>
        <end position="524"/>
    </location>
</feature>
<evidence type="ECO:0000256" key="4">
    <source>
        <dbReference type="SAM" id="Coils"/>
    </source>
</evidence>
<dbReference type="FunFam" id="1.10.287.370:FF:000001">
    <property type="entry name" value="Prefoldin subunit 3"/>
    <property type="match status" value="1"/>
</dbReference>
<dbReference type="GO" id="GO:0005737">
    <property type="term" value="C:cytoplasm"/>
    <property type="evidence" value="ECO:0007669"/>
    <property type="project" value="TreeGrafter"/>
</dbReference>
<feature type="compositionally biased region" description="Pro residues" evidence="5">
    <location>
        <begin position="194"/>
        <end position="205"/>
    </location>
</feature>
<dbReference type="PANTHER" id="PTHR12409:SF0">
    <property type="entry name" value="PREFOLDIN SUBUNIT 3"/>
    <property type="match status" value="1"/>
</dbReference>
<feature type="region of interest" description="Disordered" evidence="5">
    <location>
        <begin position="368"/>
        <end position="434"/>
    </location>
</feature>
<evidence type="ECO:0000313" key="7">
    <source>
        <dbReference type="Proteomes" id="UP000614610"/>
    </source>
</evidence>
<protein>
    <recommendedName>
        <fullName evidence="8">Prefoldin subunit 3</fullName>
    </recommendedName>
</protein>
<feature type="compositionally biased region" description="Basic and acidic residues" evidence="5">
    <location>
        <begin position="268"/>
        <end position="280"/>
    </location>
</feature>
<feature type="region of interest" description="Disordered" evidence="5">
    <location>
        <begin position="470"/>
        <end position="489"/>
    </location>
</feature>
<reference evidence="6" key="1">
    <citation type="submission" date="2019-06" db="EMBL/GenBank/DDBJ databases">
        <authorList>
            <person name="Palmer J.M."/>
        </authorList>
    </citation>
    <scope>NUCLEOTIDE SEQUENCE</scope>
    <source>
        <strain evidence="6">TWF679</strain>
    </source>
</reference>
<dbReference type="AlphaFoldDB" id="A0A8H8UQK9"/>
<dbReference type="PANTHER" id="PTHR12409">
    <property type="entry name" value="PREFOLDIN SUBUNIT 3"/>
    <property type="match status" value="1"/>
</dbReference>
<dbReference type="InterPro" id="IPR009053">
    <property type="entry name" value="Prefoldin"/>
</dbReference>